<evidence type="ECO:0000313" key="4">
    <source>
        <dbReference type="EMBL" id="BAX78737.1"/>
    </source>
</evidence>
<dbReference type="RefSeq" id="WP_096427658.1">
    <property type="nucleotide sequence ID" value="NZ_AP018042.1"/>
</dbReference>
<evidence type="ECO:0000259" key="3">
    <source>
        <dbReference type="Pfam" id="PF11954"/>
    </source>
</evidence>
<dbReference type="Pfam" id="PF11954">
    <property type="entry name" value="DUF3471"/>
    <property type="match status" value="1"/>
</dbReference>
<evidence type="ECO:0000259" key="2">
    <source>
        <dbReference type="Pfam" id="PF00144"/>
    </source>
</evidence>
<keyword evidence="4" id="KW-0378">Hydrolase</keyword>
<organism evidence="4 5">
    <name type="scientific">Labilibaculum antarcticum</name>
    <dbReference type="NCBI Taxonomy" id="1717717"/>
    <lineage>
        <taxon>Bacteria</taxon>
        <taxon>Pseudomonadati</taxon>
        <taxon>Bacteroidota</taxon>
        <taxon>Bacteroidia</taxon>
        <taxon>Marinilabiliales</taxon>
        <taxon>Marinifilaceae</taxon>
        <taxon>Labilibaculum</taxon>
    </lineage>
</organism>
<evidence type="ECO:0000313" key="5">
    <source>
        <dbReference type="Proteomes" id="UP000218267"/>
    </source>
</evidence>
<dbReference type="InterPro" id="IPR012338">
    <property type="entry name" value="Beta-lactam/transpept-like"/>
</dbReference>
<dbReference type="Pfam" id="PF00144">
    <property type="entry name" value="Beta-lactamase"/>
    <property type="match status" value="1"/>
</dbReference>
<dbReference type="Proteomes" id="UP000218267">
    <property type="component" value="Chromosome"/>
</dbReference>
<dbReference type="GO" id="GO:0016787">
    <property type="term" value="F:hydrolase activity"/>
    <property type="evidence" value="ECO:0007669"/>
    <property type="project" value="UniProtKB-KW"/>
</dbReference>
<gene>
    <name evidence="4" type="ORF">ALGA_0342</name>
</gene>
<keyword evidence="1" id="KW-0732">Signal</keyword>
<dbReference type="InterPro" id="IPR050491">
    <property type="entry name" value="AmpC-like"/>
</dbReference>
<dbReference type="KEGG" id="mbas:ALGA_0342"/>
<dbReference type="Gene3D" id="2.40.128.600">
    <property type="match status" value="1"/>
</dbReference>
<feature type="chain" id="PRO_5012372429" evidence="1">
    <location>
        <begin position="26"/>
        <end position="526"/>
    </location>
</feature>
<dbReference type="PANTHER" id="PTHR46825">
    <property type="entry name" value="D-ALANYL-D-ALANINE-CARBOXYPEPTIDASE/ENDOPEPTIDASE AMPH"/>
    <property type="match status" value="1"/>
</dbReference>
<evidence type="ECO:0000256" key="1">
    <source>
        <dbReference type="SAM" id="SignalP"/>
    </source>
</evidence>
<dbReference type="EMBL" id="AP018042">
    <property type="protein sequence ID" value="BAX78737.1"/>
    <property type="molecule type" value="Genomic_DNA"/>
</dbReference>
<feature type="domain" description="Peptidase S12 Pab87-related C-terminal" evidence="3">
    <location>
        <begin position="425"/>
        <end position="522"/>
    </location>
</feature>
<dbReference type="SUPFAM" id="SSF56601">
    <property type="entry name" value="beta-lactamase/transpeptidase-like"/>
    <property type="match status" value="1"/>
</dbReference>
<dbReference type="AlphaFoldDB" id="A0A1Y1CEG3"/>
<name>A0A1Y1CEG3_9BACT</name>
<dbReference type="PANTHER" id="PTHR46825:SF15">
    <property type="entry name" value="BETA-LACTAMASE-RELATED DOMAIN-CONTAINING PROTEIN"/>
    <property type="match status" value="1"/>
</dbReference>
<keyword evidence="5" id="KW-1185">Reference proteome</keyword>
<feature type="signal peptide" evidence="1">
    <location>
        <begin position="1"/>
        <end position="25"/>
    </location>
</feature>
<dbReference type="InterPro" id="IPR021860">
    <property type="entry name" value="Peptidase_S12_Pab87-rel_C"/>
</dbReference>
<reference evidence="5" key="2">
    <citation type="journal article" date="2020" name="Antonie Van Leeuwenhoek">
        <title>Labilibaculum antarcticum sp. nov., a novel facultative anaerobic, psychrotorelant bacterium isolated from marine sediment of Antarctica.</title>
        <authorList>
            <person name="Watanabe M."/>
            <person name="Kojima H."/>
            <person name="Fukui M."/>
        </authorList>
    </citation>
    <scope>NUCLEOTIDE SEQUENCE [LARGE SCALE GENOMIC DNA]</scope>
    <source>
        <strain evidence="5">SPP2</strain>
    </source>
</reference>
<dbReference type="Gene3D" id="3.40.710.10">
    <property type="entry name" value="DD-peptidase/beta-lactamase superfamily"/>
    <property type="match status" value="1"/>
</dbReference>
<reference evidence="4 5" key="1">
    <citation type="journal article" date="2018" name="Mar. Genomics">
        <title>Complete genome sequence of Marinifilaceae bacterium strain SPP2, isolated from the Antarctic marine sediment.</title>
        <authorList>
            <person name="Watanabe M."/>
            <person name="Kojima H."/>
            <person name="Fukui M."/>
        </authorList>
    </citation>
    <scope>NUCLEOTIDE SEQUENCE [LARGE SCALE GENOMIC DNA]</scope>
    <source>
        <strain evidence="4 5">SPP2</strain>
    </source>
</reference>
<dbReference type="InterPro" id="IPR001466">
    <property type="entry name" value="Beta-lactam-related"/>
</dbReference>
<accession>A0A1Y1CEG3</accession>
<dbReference type="OrthoDB" id="1522765at2"/>
<sequence>MLRTTRTLSLFLFLAFCVYSQGVKAQGLTSHQIDSIANKSLELFPSAGVAVSVVKDGKLIHAKGYGYSSIESKKAVDENTLFAIASNSKAFTVAALAILVDEGKLSWHDKVIDYIPEFTMYDSYVRANFTIEDLLCHRSGLGLGAGDLMIFPDGGDYTIDDILKSFQYQKPVSAFRTKYDYDNLLYIVAGEIIHRISGITWAEFVESRIMKPLGMDSSVSSFERLKDKTNLALPHSSESGEMKQIEAYSCSLTDAAGGINSSVNDLSRWLLVQLNGGKYGDNLEKELFSEASQKEMWKLHTMMTFSAKGSERYQNHYQAYGLGWVIKDYKAYTIISHTGGLPGMLSKTLVIPELNLGVAVLTNSIPGGTTYFTLPQAIIDSYIGAEPKDWNAYASERLSGENRMVDSVVNAVWETVEKAKSFPINFEDYTGTYEDNWFGAVEVYSKDDQLWFKSLRSPKLVGRMQYYKGTTFAVKWNYAAMNCDAFATFNLDQEGKAVLIKMNGISPNIDFSFDFHDLELKRVKKN</sequence>
<protein>
    <submittedName>
        <fullName evidence="4">Serine hydrolase</fullName>
    </submittedName>
</protein>
<feature type="domain" description="Beta-lactamase-related" evidence="2">
    <location>
        <begin position="47"/>
        <end position="367"/>
    </location>
</feature>
<proteinExistence type="predicted"/>